<dbReference type="PROSITE" id="PS00189">
    <property type="entry name" value="LIPOYL"/>
    <property type="match status" value="1"/>
</dbReference>
<dbReference type="Pfam" id="PF02817">
    <property type="entry name" value="E3_binding"/>
    <property type="match status" value="1"/>
</dbReference>
<evidence type="ECO:0000256" key="8">
    <source>
        <dbReference type="ARBA" id="ARBA00048370"/>
    </source>
</evidence>
<keyword evidence="13" id="KW-0670">Pyruvate</keyword>
<dbReference type="InterPro" id="IPR004167">
    <property type="entry name" value="PSBD"/>
</dbReference>
<dbReference type="InterPro" id="IPR023213">
    <property type="entry name" value="CAT-like_dom_sf"/>
</dbReference>
<proteinExistence type="inferred from homology"/>
<gene>
    <name evidence="13" type="ORF">IP93_01852</name>
</gene>
<comment type="caution">
    <text evidence="13">The sequence shown here is derived from an EMBL/GenBank/DDBJ whole genome shotgun (WGS) entry which is preliminary data.</text>
</comment>
<dbReference type="PANTHER" id="PTHR43178:SF2">
    <property type="entry name" value="DIHYDROLIPOYLLYSINE-RESIDUE ACETYLTRANSFERASE COMPONENT OF PYRUVATE DEHYDROGENASE COMPLEX"/>
    <property type="match status" value="1"/>
</dbReference>
<keyword evidence="14" id="KW-1185">Reference proteome</keyword>
<evidence type="ECO:0000259" key="11">
    <source>
        <dbReference type="PROSITE" id="PS50968"/>
    </source>
</evidence>
<keyword evidence="5 9" id="KW-0450">Lipoyl</keyword>
<evidence type="ECO:0000259" key="12">
    <source>
        <dbReference type="PROSITE" id="PS51826"/>
    </source>
</evidence>
<dbReference type="GO" id="GO:0004742">
    <property type="term" value="F:dihydrolipoyllysine-residue acetyltransferase activity"/>
    <property type="evidence" value="ECO:0007669"/>
    <property type="project" value="UniProtKB-UniRule"/>
</dbReference>
<evidence type="ECO:0000313" key="13">
    <source>
        <dbReference type="EMBL" id="TWI10274.1"/>
    </source>
</evidence>
<protein>
    <recommendedName>
        <fullName evidence="9">Acetyltransferase component of pyruvate dehydrogenase complex</fullName>
        <ecNumber evidence="9">2.3.1.12</ecNumber>
    </recommendedName>
</protein>
<comment type="similarity">
    <text evidence="1 9">Belongs to the 2-oxoacid dehydrogenase family.</text>
</comment>
<comment type="subunit">
    <text evidence="2 9">Forms a 24-polypeptide structural core with octahedral symmetry.</text>
</comment>
<dbReference type="SUPFAM" id="SSF47005">
    <property type="entry name" value="Peripheral subunit-binding domain of 2-oxo acid dehydrogenase complex"/>
    <property type="match status" value="1"/>
</dbReference>
<dbReference type="FunFam" id="2.40.50.100:FF:000009">
    <property type="entry name" value="Acetyltransferase component of pyruvate dehydrogenase complex"/>
    <property type="match status" value="1"/>
</dbReference>
<evidence type="ECO:0000313" key="14">
    <source>
        <dbReference type="Proteomes" id="UP000316471"/>
    </source>
</evidence>
<dbReference type="InterPro" id="IPR006256">
    <property type="entry name" value="AcTrfase_Pyrv_DH_cplx"/>
</dbReference>
<name>A0A562LRK3_9GAMM</name>
<dbReference type="EMBL" id="VLKP01000007">
    <property type="protein sequence ID" value="TWI10274.1"/>
    <property type="molecule type" value="Genomic_DNA"/>
</dbReference>
<dbReference type="Pfam" id="PF00198">
    <property type="entry name" value="2-oxoacid_dh"/>
    <property type="match status" value="1"/>
</dbReference>
<dbReference type="InterPro" id="IPR000089">
    <property type="entry name" value="Biotin_lipoyl"/>
</dbReference>
<dbReference type="EC" id="2.3.1.12" evidence="9"/>
<dbReference type="InterPro" id="IPR050743">
    <property type="entry name" value="2-oxoacid_DH_E2_comp"/>
</dbReference>
<evidence type="ECO:0000256" key="9">
    <source>
        <dbReference type="RuleBase" id="RU361137"/>
    </source>
</evidence>
<feature type="region of interest" description="Disordered" evidence="10">
    <location>
        <begin position="86"/>
        <end position="145"/>
    </location>
</feature>
<keyword evidence="3 9" id="KW-0808">Transferase</keyword>
<dbReference type="NCBIfam" id="TIGR01348">
    <property type="entry name" value="PDHac_trf_long"/>
    <property type="match status" value="1"/>
</dbReference>
<evidence type="ECO:0000256" key="7">
    <source>
        <dbReference type="ARBA" id="ARBA00025211"/>
    </source>
</evidence>
<evidence type="ECO:0000256" key="4">
    <source>
        <dbReference type="ARBA" id="ARBA00022737"/>
    </source>
</evidence>
<dbReference type="InterPro" id="IPR036625">
    <property type="entry name" value="E3-bd_dom_sf"/>
</dbReference>
<comment type="cofactor">
    <cofactor evidence="9">
        <name>(R)-lipoate</name>
        <dbReference type="ChEBI" id="CHEBI:83088"/>
    </cofactor>
    <text evidence="9">Binds 1 lipoyl cofactor covalently.</text>
</comment>
<dbReference type="OrthoDB" id="9805770at2"/>
<dbReference type="CDD" id="cd06849">
    <property type="entry name" value="lipoyl_domain"/>
    <property type="match status" value="1"/>
</dbReference>
<feature type="domain" description="Peripheral subunit-binding (PSBD)" evidence="12">
    <location>
        <begin position="158"/>
        <end position="195"/>
    </location>
</feature>
<dbReference type="PROSITE" id="PS51826">
    <property type="entry name" value="PSBD"/>
    <property type="match status" value="1"/>
</dbReference>
<dbReference type="GO" id="GO:0031405">
    <property type="term" value="F:lipoic acid binding"/>
    <property type="evidence" value="ECO:0007669"/>
    <property type="project" value="TreeGrafter"/>
</dbReference>
<dbReference type="InterPro" id="IPR001078">
    <property type="entry name" value="2-oxoacid_DH_actylTfrase"/>
</dbReference>
<dbReference type="SUPFAM" id="SSF52777">
    <property type="entry name" value="CoA-dependent acyltransferases"/>
    <property type="match status" value="1"/>
</dbReference>
<dbReference type="Gene3D" id="4.10.320.10">
    <property type="entry name" value="E3-binding domain"/>
    <property type="match status" value="1"/>
</dbReference>
<dbReference type="Gene3D" id="2.40.50.100">
    <property type="match status" value="1"/>
</dbReference>
<comment type="function">
    <text evidence="7">The pyruvate dehydrogenase complex catalyzes the overall conversion of pyruvate to acetyl-CoA and CO(2). It contains multiple copies of three enzymatic components: pyruvate dehydrogenase (E1), dihydrolipoamide acetyltransferase (E2) and lipoamide dehydrogenase (E3).</text>
</comment>
<evidence type="ECO:0000256" key="3">
    <source>
        <dbReference type="ARBA" id="ARBA00022679"/>
    </source>
</evidence>
<evidence type="ECO:0000256" key="5">
    <source>
        <dbReference type="ARBA" id="ARBA00022823"/>
    </source>
</evidence>
<dbReference type="GO" id="GO:0045254">
    <property type="term" value="C:pyruvate dehydrogenase complex"/>
    <property type="evidence" value="ECO:0007669"/>
    <property type="project" value="UniProtKB-UniRule"/>
</dbReference>
<dbReference type="Gene3D" id="3.30.559.10">
    <property type="entry name" value="Chloramphenicol acetyltransferase-like domain"/>
    <property type="match status" value="1"/>
</dbReference>
<reference evidence="13 14" key="1">
    <citation type="journal article" date="2015" name="Stand. Genomic Sci.">
        <title>Genomic Encyclopedia of Bacterial and Archaeal Type Strains, Phase III: the genomes of soil and plant-associated and newly described type strains.</title>
        <authorList>
            <person name="Whitman W.B."/>
            <person name="Woyke T."/>
            <person name="Klenk H.P."/>
            <person name="Zhou Y."/>
            <person name="Lilburn T.G."/>
            <person name="Beck B.J."/>
            <person name="De Vos P."/>
            <person name="Vandamme P."/>
            <person name="Eisen J.A."/>
            <person name="Garrity G."/>
            <person name="Hugenholtz P."/>
            <person name="Kyrpides N.C."/>
        </authorList>
    </citation>
    <scope>NUCLEOTIDE SEQUENCE [LARGE SCALE GENOMIC DNA]</scope>
    <source>
        <strain evidence="13 14">CGMCC 1.10136</strain>
    </source>
</reference>
<dbReference type="InterPro" id="IPR003016">
    <property type="entry name" value="2-oxoA_DH_lipoyl-BS"/>
</dbReference>
<evidence type="ECO:0000256" key="2">
    <source>
        <dbReference type="ARBA" id="ARBA00011484"/>
    </source>
</evidence>
<comment type="catalytic activity">
    <reaction evidence="8 9">
        <text>N(6)-[(R)-dihydrolipoyl]-L-lysyl-[protein] + acetyl-CoA = N(6)-[(R)-S(8)-acetyldihydrolipoyl]-L-lysyl-[protein] + CoA</text>
        <dbReference type="Rhea" id="RHEA:17017"/>
        <dbReference type="Rhea" id="RHEA-COMP:10475"/>
        <dbReference type="Rhea" id="RHEA-COMP:10478"/>
        <dbReference type="ChEBI" id="CHEBI:57287"/>
        <dbReference type="ChEBI" id="CHEBI:57288"/>
        <dbReference type="ChEBI" id="CHEBI:83100"/>
        <dbReference type="ChEBI" id="CHEBI:83111"/>
        <dbReference type="EC" id="2.3.1.12"/>
    </reaction>
</comment>
<feature type="domain" description="Lipoyl-binding" evidence="11">
    <location>
        <begin position="4"/>
        <end position="78"/>
    </location>
</feature>
<evidence type="ECO:0000256" key="6">
    <source>
        <dbReference type="ARBA" id="ARBA00023315"/>
    </source>
</evidence>
<dbReference type="AlphaFoldDB" id="A0A562LRK3"/>
<dbReference type="PROSITE" id="PS50968">
    <property type="entry name" value="BIOTINYL_LIPOYL"/>
    <property type="match status" value="1"/>
</dbReference>
<dbReference type="FunFam" id="3.30.559.10:FF:000004">
    <property type="entry name" value="Acetyltransferase component of pyruvate dehydrogenase complex"/>
    <property type="match status" value="1"/>
</dbReference>
<sequence length="460" mass="48287">MAELKEARVPDIGGYDDVPVIELLVAVGDTVAADQGLVTLESDKATMEVPAPFAGVIRELKVKLGDAVSEGSIVAMIETADGAAAPAPEAPKAAPAPAPSNTPVPAAETGTRVEPVPAPSRPDAPVARQVETAAATSEPRTPPVAFTADELMPDKVPYASPAVRLFARELGVDLAQVKGSERGGRITREDVQQFVKGVMQGGGAVAAGPVVGGNGLNLLPWPKVDFAKFGPVETRELSRIQKISGANLARNWAMIPHVTQHDDADITDLEALRVQLNKENEKAGIKLTMLAFLMKASVAALQKFPTFNASLDASGEVLTLKQYFHIGFAADTPNGLVVPVVRDVDKKGVLQIAQETSELAKKARDGKLGPADMQGGCFSISSLGGIGGTKFTPIVNAPEVAILGVSKSAIRPVWNGGEFEPKLILPLSLSYDHRVIDGAAAARFTAYLAQLLADMRRVLL</sequence>
<organism evidence="13 14">
    <name type="scientific">Aerolutibacter ruishenii</name>
    <dbReference type="NCBI Taxonomy" id="686800"/>
    <lineage>
        <taxon>Bacteria</taxon>
        <taxon>Pseudomonadati</taxon>
        <taxon>Pseudomonadota</taxon>
        <taxon>Gammaproteobacteria</taxon>
        <taxon>Lysobacterales</taxon>
        <taxon>Lysobacteraceae</taxon>
        <taxon>Aerolutibacter</taxon>
    </lineage>
</organism>
<dbReference type="InterPro" id="IPR011053">
    <property type="entry name" value="Single_hybrid_motif"/>
</dbReference>
<evidence type="ECO:0000256" key="10">
    <source>
        <dbReference type="SAM" id="MobiDB-lite"/>
    </source>
</evidence>
<dbReference type="SUPFAM" id="SSF51230">
    <property type="entry name" value="Single hybrid motif"/>
    <property type="match status" value="1"/>
</dbReference>
<dbReference type="Pfam" id="PF00364">
    <property type="entry name" value="Biotin_lipoyl"/>
    <property type="match status" value="1"/>
</dbReference>
<keyword evidence="4" id="KW-0677">Repeat</keyword>
<dbReference type="PANTHER" id="PTHR43178">
    <property type="entry name" value="DIHYDROLIPOAMIDE ACETYLTRANSFERASE COMPONENT OF PYRUVATE DEHYDROGENASE COMPLEX"/>
    <property type="match status" value="1"/>
</dbReference>
<dbReference type="GO" id="GO:0005737">
    <property type="term" value="C:cytoplasm"/>
    <property type="evidence" value="ECO:0007669"/>
    <property type="project" value="TreeGrafter"/>
</dbReference>
<keyword evidence="6 9" id="KW-0012">Acyltransferase</keyword>
<evidence type="ECO:0000256" key="1">
    <source>
        <dbReference type="ARBA" id="ARBA00007317"/>
    </source>
</evidence>
<dbReference type="RefSeq" id="WP_144814805.1">
    <property type="nucleotide sequence ID" value="NZ_VLKP01000007.1"/>
</dbReference>
<accession>A0A562LRK3</accession>
<dbReference type="GO" id="GO:0006086">
    <property type="term" value="P:pyruvate decarboxylation to acetyl-CoA"/>
    <property type="evidence" value="ECO:0007669"/>
    <property type="project" value="UniProtKB-UniRule"/>
</dbReference>
<dbReference type="Proteomes" id="UP000316471">
    <property type="component" value="Unassembled WGS sequence"/>
</dbReference>